<evidence type="ECO:0000256" key="1">
    <source>
        <dbReference type="SAM" id="Phobius"/>
    </source>
</evidence>
<reference evidence="2" key="1">
    <citation type="submission" date="2012-02" db="EMBL/GenBank/DDBJ databases">
        <title>The complete genome of Frateuria aurantia DSM 6220.</title>
        <authorList>
            <consortium name="US DOE Joint Genome Institute (JGI-PGF)"/>
            <person name="Lucas S."/>
            <person name="Copeland A."/>
            <person name="Lapidus A."/>
            <person name="Glavina del Rio T."/>
            <person name="Dalin E."/>
            <person name="Tice H."/>
            <person name="Bruce D."/>
            <person name="Goodwin L."/>
            <person name="Pitluck S."/>
            <person name="Peters L."/>
            <person name="Ovchinnikova G."/>
            <person name="Teshima H."/>
            <person name="Kyrpides N."/>
            <person name="Mavromatis K."/>
            <person name="Ivanova N."/>
            <person name="Brettin T."/>
            <person name="Detter J.C."/>
            <person name="Han C."/>
            <person name="Larimer F."/>
            <person name="Land M."/>
            <person name="Hauser L."/>
            <person name="Markowitz V."/>
            <person name="Cheng J.-F."/>
            <person name="Hugenholtz P."/>
            <person name="Woyke T."/>
            <person name="Wu D."/>
            <person name="Brambilla E."/>
            <person name="Klenk H.-P."/>
            <person name="Eisen J.A."/>
        </authorList>
    </citation>
    <scope>NUCLEOTIDE SEQUENCE</scope>
    <source>
        <strain evidence="2">DSM 6220</strain>
    </source>
</reference>
<evidence type="ECO:0000313" key="2">
    <source>
        <dbReference type="EMBL" id="AFC86671.1"/>
    </source>
</evidence>
<dbReference type="KEGG" id="fau:Fraau_2303"/>
<dbReference type="EMBL" id="CP003350">
    <property type="protein sequence ID" value="AFC86671.1"/>
    <property type="molecule type" value="Genomic_DNA"/>
</dbReference>
<feature type="transmembrane region" description="Helical" evidence="1">
    <location>
        <begin position="39"/>
        <end position="60"/>
    </location>
</feature>
<keyword evidence="3" id="KW-1185">Reference proteome</keyword>
<dbReference type="HOGENOM" id="CLU_2787810_0_0_6"/>
<feature type="transmembrane region" description="Helical" evidence="1">
    <location>
        <begin position="12"/>
        <end position="33"/>
    </location>
</feature>
<dbReference type="Proteomes" id="UP000005234">
    <property type="component" value="Chromosome"/>
</dbReference>
<keyword evidence="1" id="KW-1133">Transmembrane helix</keyword>
<accession>H8L5L7</accession>
<gene>
    <name evidence="2" type="ordered locus">Fraau_2303</name>
</gene>
<organism evidence="2 3">
    <name type="scientific">Frateuria aurantia (strain ATCC 33424 / DSM 6220 / KCTC 2777 / LMG 1558 / NBRC 3245 / NCIMB 13370)</name>
    <name type="common">Acetobacter aurantius</name>
    <dbReference type="NCBI Taxonomy" id="767434"/>
    <lineage>
        <taxon>Bacteria</taxon>
        <taxon>Pseudomonadati</taxon>
        <taxon>Pseudomonadota</taxon>
        <taxon>Gammaproteobacteria</taxon>
        <taxon>Lysobacterales</taxon>
        <taxon>Rhodanobacteraceae</taxon>
        <taxon>Frateuria</taxon>
    </lineage>
</organism>
<protein>
    <submittedName>
        <fullName evidence="2">Uncharacterized protein</fullName>
    </submittedName>
</protein>
<evidence type="ECO:0000313" key="3">
    <source>
        <dbReference type="Proteomes" id="UP000005234"/>
    </source>
</evidence>
<dbReference type="STRING" id="767434.Fraau_2303"/>
<dbReference type="AlphaFoldDB" id="H8L5L7"/>
<name>H8L5L7_FRAAD</name>
<keyword evidence="1" id="KW-0812">Transmembrane</keyword>
<proteinExistence type="predicted"/>
<keyword evidence="1" id="KW-0472">Membrane</keyword>
<dbReference type="RefSeq" id="WP_014403674.1">
    <property type="nucleotide sequence ID" value="NC_017033.1"/>
</dbReference>
<sequence>MRTFTAGDARAVPAARSFPVCALALLFIGVTFVSESSPVMRGVGMVFLLGLALDTARMVARGTFSGRA</sequence>